<dbReference type="GO" id="GO:0006412">
    <property type="term" value="P:translation"/>
    <property type="evidence" value="ECO:0007669"/>
    <property type="project" value="InterPro"/>
</dbReference>
<feature type="region of interest" description="Disordered" evidence="6">
    <location>
        <begin position="26"/>
        <end position="45"/>
    </location>
</feature>
<evidence type="ECO:0000256" key="5">
    <source>
        <dbReference type="ARBA" id="ARBA00035477"/>
    </source>
</evidence>
<organism evidence="7 8">
    <name type="scientific">Candidatus Woesebacteria bacterium GW2011_GWB1_39_10</name>
    <dbReference type="NCBI Taxonomy" id="1618572"/>
    <lineage>
        <taxon>Bacteria</taxon>
        <taxon>Candidatus Woeseibacteriota</taxon>
    </lineage>
</organism>
<evidence type="ECO:0000256" key="6">
    <source>
        <dbReference type="SAM" id="MobiDB-lite"/>
    </source>
</evidence>
<dbReference type="PATRIC" id="fig|1618572.3.peg.796"/>
<sequence length="104" mass="11101">MHRTNPLDNCENFIYIVRRMSTHKAAGGKASQHVSPAGKRLGVKVSGGEKVGRGQILVRQRGTTFGKGIGAKLGRDHTLYSVADGVVKFTKKLGKRVVSVVASA</sequence>
<proteinExistence type="inferred from homology"/>
<evidence type="ECO:0000256" key="1">
    <source>
        <dbReference type="ARBA" id="ARBA00010797"/>
    </source>
</evidence>
<evidence type="ECO:0000256" key="3">
    <source>
        <dbReference type="ARBA" id="ARBA00023274"/>
    </source>
</evidence>
<protein>
    <recommendedName>
        <fullName evidence="4">Large ribosomal subunit protein bL27</fullName>
    </recommendedName>
    <alternativeName>
        <fullName evidence="5">50S ribosomal protein L27</fullName>
    </alternativeName>
</protein>
<evidence type="ECO:0000256" key="2">
    <source>
        <dbReference type="ARBA" id="ARBA00022980"/>
    </source>
</evidence>
<dbReference type="PANTHER" id="PTHR15893">
    <property type="entry name" value="RIBOSOMAL PROTEIN L27"/>
    <property type="match status" value="1"/>
</dbReference>
<comment type="similarity">
    <text evidence="1">Belongs to the bacterial ribosomal protein bL27 family.</text>
</comment>
<dbReference type="SUPFAM" id="SSF110324">
    <property type="entry name" value="Ribosomal L27 protein-like"/>
    <property type="match status" value="1"/>
</dbReference>
<dbReference type="GO" id="GO:0005840">
    <property type="term" value="C:ribosome"/>
    <property type="evidence" value="ECO:0007669"/>
    <property type="project" value="UniProtKB-KW"/>
</dbReference>
<dbReference type="EMBL" id="LBVU01000004">
    <property type="protein sequence ID" value="KKQ91728.1"/>
    <property type="molecule type" value="Genomic_DNA"/>
</dbReference>
<dbReference type="InterPro" id="IPR001684">
    <property type="entry name" value="Ribosomal_bL27"/>
</dbReference>
<dbReference type="PANTHER" id="PTHR15893:SF0">
    <property type="entry name" value="LARGE RIBOSOMAL SUBUNIT PROTEIN BL27M"/>
    <property type="match status" value="1"/>
</dbReference>
<dbReference type="InterPro" id="IPR018261">
    <property type="entry name" value="Ribosomal_bL27_CS"/>
</dbReference>
<gene>
    <name evidence="7" type="ORF">UT17_C0004G0076</name>
</gene>
<comment type="caution">
    <text evidence="7">The sequence shown here is derived from an EMBL/GenBank/DDBJ whole genome shotgun (WGS) entry which is preliminary data.</text>
</comment>
<dbReference type="PROSITE" id="PS00831">
    <property type="entry name" value="RIBOSOMAL_L27"/>
    <property type="match status" value="1"/>
</dbReference>
<accession>A0A0G0LIM0</accession>
<evidence type="ECO:0000313" key="8">
    <source>
        <dbReference type="Proteomes" id="UP000034774"/>
    </source>
</evidence>
<dbReference type="Pfam" id="PF01016">
    <property type="entry name" value="Ribosomal_L27"/>
    <property type="match status" value="1"/>
</dbReference>
<dbReference type="Gene3D" id="2.40.50.100">
    <property type="match status" value="1"/>
</dbReference>
<dbReference type="PRINTS" id="PR00063">
    <property type="entry name" value="RIBOSOMALL27"/>
</dbReference>
<dbReference type="GO" id="GO:1990904">
    <property type="term" value="C:ribonucleoprotein complex"/>
    <property type="evidence" value="ECO:0007669"/>
    <property type="project" value="UniProtKB-KW"/>
</dbReference>
<keyword evidence="3" id="KW-0687">Ribonucleoprotein</keyword>
<dbReference type="STRING" id="1618572.UT17_C0004G0076"/>
<name>A0A0G0LIM0_9BACT</name>
<dbReference type="Proteomes" id="UP000034774">
    <property type="component" value="Unassembled WGS sequence"/>
</dbReference>
<keyword evidence="2 7" id="KW-0689">Ribosomal protein</keyword>
<dbReference type="AlphaFoldDB" id="A0A0G0LIM0"/>
<reference evidence="7 8" key="1">
    <citation type="journal article" date="2015" name="Nature">
        <title>rRNA introns, odd ribosomes, and small enigmatic genomes across a large radiation of phyla.</title>
        <authorList>
            <person name="Brown C.T."/>
            <person name="Hug L.A."/>
            <person name="Thomas B.C."/>
            <person name="Sharon I."/>
            <person name="Castelle C.J."/>
            <person name="Singh A."/>
            <person name="Wilkins M.J."/>
            <person name="Williams K.H."/>
            <person name="Banfield J.F."/>
        </authorList>
    </citation>
    <scope>NUCLEOTIDE SEQUENCE [LARGE SCALE GENOMIC DNA]</scope>
</reference>
<evidence type="ECO:0000256" key="4">
    <source>
        <dbReference type="ARBA" id="ARBA00035175"/>
    </source>
</evidence>
<dbReference type="GO" id="GO:0003735">
    <property type="term" value="F:structural constituent of ribosome"/>
    <property type="evidence" value="ECO:0007669"/>
    <property type="project" value="InterPro"/>
</dbReference>
<evidence type="ECO:0000313" key="7">
    <source>
        <dbReference type="EMBL" id="KKQ91728.1"/>
    </source>
</evidence>